<dbReference type="Gene3D" id="3.30.70.920">
    <property type="match status" value="1"/>
</dbReference>
<dbReference type="AlphaFoldDB" id="A0A8G2FW67"/>
<evidence type="ECO:0000313" key="2">
    <source>
        <dbReference type="EMBL" id="SMD30593.1"/>
    </source>
</evidence>
<sequence length="75" mass="8368">MDTAFILISIIPGKEYEVYQKISSLNGIIEVHPLLGEYDMIAKLTVNGDIGKYIIDNIRTIAGVIDTKTLMEIKL</sequence>
<gene>
    <name evidence="2" type="ORF">SAMN02745355_0482</name>
</gene>
<protein>
    <submittedName>
        <fullName evidence="2">Transcriptional regulator, AsnC family</fullName>
    </submittedName>
</protein>
<dbReference type="InterPro" id="IPR019887">
    <property type="entry name" value="Tscrpt_reg_AsnC/Lrp_C"/>
</dbReference>
<proteinExistence type="predicted"/>
<dbReference type="EMBL" id="FWYE01000001">
    <property type="protein sequence ID" value="SMD30593.1"/>
    <property type="molecule type" value="Genomic_DNA"/>
</dbReference>
<accession>A0A8G2FW67</accession>
<name>A0A8G2FW67_PICTO</name>
<dbReference type="SUPFAM" id="SSF54909">
    <property type="entry name" value="Dimeric alpha+beta barrel"/>
    <property type="match status" value="1"/>
</dbReference>
<dbReference type="InterPro" id="IPR011008">
    <property type="entry name" value="Dimeric_a/b-barrel"/>
</dbReference>
<evidence type="ECO:0000313" key="3">
    <source>
        <dbReference type="Proteomes" id="UP000192315"/>
    </source>
</evidence>
<dbReference type="Pfam" id="PF01037">
    <property type="entry name" value="AsnC_trans_reg"/>
    <property type="match status" value="1"/>
</dbReference>
<organism evidence="2 3">
    <name type="scientific">Picrophilus torridus (strain ATCC 700027 / DSM 9790 / JCM 10055 / NBRC 100828 / KAW 2/3)</name>
    <dbReference type="NCBI Taxonomy" id="1122961"/>
    <lineage>
        <taxon>Archaea</taxon>
        <taxon>Methanobacteriati</taxon>
        <taxon>Thermoplasmatota</taxon>
        <taxon>Thermoplasmata</taxon>
        <taxon>Thermoplasmatales</taxon>
        <taxon>Picrophilaceae</taxon>
        <taxon>Picrophilus</taxon>
    </lineage>
</organism>
<reference evidence="2 3" key="1">
    <citation type="submission" date="2017-04" db="EMBL/GenBank/DDBJ databases">
        <authorList>
            <person name="Varghese N."/>
            <person name="Submissions S."/>
        </authorList>
    </citation>
    <scope>NUCLEOTIDE SEQUENCE [LARGE SCALE GENOMIC DNA]</scope>
    <source>
        <strain evidence="2 3">DSM 9789</strain>
    </source>
</reference>
<dbReference type="Proteomes" id="UP000192315">
    <property type="component" value="Unassembled WGS sequence"/>
</dbReference>
<evidence type="ECO:0000259" key="1">
    <source>
        <dbReference type="Pfam" id="PF01037"/>
    </source>
</evidence>
<feature type="domain" description="Transcription regulator AsnC/Lrp ligand binding" evidence="1">
    <location>
        <begin position="6"/>
        <end position="71"/>
    </location>
</feature>
<comment type="caution">
    <text evidence="2">The sequence shown here is derived from an EMBL/GenBank/DDBJ whole genome shotgun (WGS) entry which is preliminary data.</text>
</comment>
<dbReference type="RefSeq" id="WP_084272513.1">
    <property type="nucleotide sequence ID" value="NZ_FWYE01000001.1"/>
</dbReference>
<keyword evidence="3" id="KW-1185">Reference proteome</keyword>